<dbReference type="InterPro" id="IPR038729">
    <property type="entry name" value="Rad50/SbcC_AAA"/>
</dbReference>
<gene>
    <name evidence="7" type="ORF">CAY35_03915</name>
</gene>
<keyword evidence="4" id="KW-0175">Coiled coil</keyword>
<reference evidence="7 8" key="1">
    <citation type="submission" date="2018-05" db="EMBL/GenBank/DDBJ databases">
        <title>Draft Genome Sequence of Arthrobacter cumminsii IME1328, Isolated from a Patient Who Suffered from Foot Ulcers in China.</title>
        <authorList>
            <person name="Li M."/>
            <person name="Jiang Z."/>
            <person name="Sun Q."/>
            <person name="Tong Y."/>
        </authorList>
    </citation>
    <scope>NUCLEOTIDE SEQUENCE [LARGE SCALE GENOMIC DNA]</scope>
    <source>
        <strain evidence="7 8">IME1328</strain>
    </source>
</reference>
<feature type="coiled-coil region" evidence="4">
    <location>
        <begin position="265"/>
        <end position="362"/>
    </location>
</feature>
<organism evidence="7 8">
    <name type="scientific">Pseudoglutamicibacter cumminsii</name>
    <dbReference type="NCBI Taxonomy" id="156979"/>
    <lineage>
        <taxon>Bacteria</taxon>
        <taxon>Bacillati</taxon>
        <taxon>Actinomycetota</taxon>
        <taxon>Actinomycetes</taxon>
        <taxon>Micrococcales</taxon>
        <taxon>Micrococcaceae</taxon>
        <taxon>Pseudoglutamicibacter</taxon>
    </lineage>
</organism>
<comment type="caution">
    <text evidence="7">The sequence shown here is derived from an EMBL/GenBank/DDBJ whole genome shotgun (WGS) entry which is preliminary data.</text>
</comment>
<dbReference type="PANTHER" id="PTHR32114">
    <property type="entry name" value="ABC TRANSPORTER ABCH.3"/>
    <property type="match status" value="1"/>
</dbReference>
<evidence type="ECO:0000256" key="3">
    <source>
        <dbReference type="ARBA" id="ARBA00013368"/>
    </source>
</evidence>
<name>A0ABX5LBB0_9MICC</name>
<proteinExistence type="inferred from homology"/>
<dbReference type="Gene3D" id="3.40.50.300">
    <property type="entry name" value="P-loop containing nucleotide triphosphate hydrolases"/>
    <property type="match status" value="2"/>
</dbReference>
<evidence type="ECO:0000313" key="7">
    <source>
        <dbReference type="EMBL" id="PWI28167.1"/>
    </source>
</evidence>
<feature type="region of interest" description="Disordered" evidence="5">
    <location>
        <begin position="571"/>
        <end position="633"/>
    </location>
</feature>
<evidence type="ECO:0000256" key="1">
    <source>
        <dbReference type="ARBA" id="ARBA00006930"/>
    </source>
</evidence>
<protein>
    <recommendedName>
        <fullName evidence="3">Nuclease SbcCD subunit C</fullName>
    </recommendedName>
</protein>
<feature type="domain" description="Rad50/SbcC-type AAA" evidence="6">
    <location>
        <begin position="5"/>
        <end position="224"/>
    </location>
</feature>
<dbReference type="EMBL" id="QFWG01000003">
    <property type="protein sequence ID" value="PWI28167.1"/>
    <property type="molecule type" value="Genomic_DNA"/>
</dbReference>
<evidence type="ECO:0000313" key="8">
    <source>
        <dbReference type="Proteomes" id="UP000245514"/>
    </source>
</evidence>
<dbReference type="Proteomes" id="UP000245514">
    <property type="component" value="Unassembled WGS sequence"/>
</dbReference>
<dbReference type="InterPro" id="IPR027417">
    <property type="entry name" value="P-loop_NTPase"/>
</dbReference>
<dbReference type="PANTHER" id="PTHR32114:SF2">
    <property type="entry name" value="ABC TRANSPORTER ABCH.3"/>
    <property type="match status" value="1"/>
</dbReference>
<feature type="region of interest" description="Disordered" evidence="5">
    <location>
        <begin position="672"/>
        <end position="713"/>
    </location>
</feature>
<comment type="subunit">
    <text evidence="2">Heterodimer of SbcC and SbcD.</text>
</comment>
<comment type="similarity">
    <text evidence="1">Belongs to the SMC family. SbcC subfamily.</text>
</comment>
<evidence type="ECO:0000256" key="2">
    <source>
        <dbReference type="ARBA" id="ARBA00011322"/>
    </source>
</evidence>
<evidence type="ECO:0000256" key="5">
    <source>
        <dbReference type="SAM" id="MobiDB-lite"/>
    </source>
</evidence>
<sequence>MKLHSLTITAFGPFADTKTINFDELAGTGLFLLQGDTGAGKTTILDAVCFALYGKLPGVRGELGANPPVRSSYAPDSVGASVELEFSIGAQRYRVKRSPSWDRPKLRGEGTTLEHAKAYVEQLIDGEWVSRGAKPADVNTFLAGDQGLLGLSLDQFTRVAMLPQGEFAQFLKSNTNERDQLLSTLFDVSLYENLQRVANEHSKQLEAQTRETEQAFARSLNKLEGLAVRYELESAESEVAEGQNPEHDATEHDVAWGRGLTRTALQRVEQRKEAHQVALGRYEEARQQLTQLETVVSDAKEYEKYKLIRTELEDTQASAEQKHQALKQHELASEAQRFLNAEEKASQAVDKLRTAFQNARSELPGALPVEQPRNAYPYALLALRAGEADEAEASEAEATGIEIEANTEIISQPVEAFASWEAAIEQAVDRHRKLIASQEACKASALAVRRAHADYEQRQAQVELARNGLTEAQVRREDALETKNSCEIPQEGSELLQERLKKLSEQAEAARKVEEAEAAYTAAHQRSGITQKTLDEARTRERDLYKRRESHLVASLAQDLTPGQPCSVCGATEHPAPATHTQATQQLATETTAVSERDIEQAQHERQRAERANDEAHNQARQSYEQLSEARATAGGLSLEQAQTSIDELTQKLQRVRQQEDTIIRAENAVNAAEKAVDDSRNRLEYADTESKASREKLDATQKEDEQRRAEQQSLLGDWDSIETLRAALESFSEYMRRCIDLHTRTVESQAALNEARTEAETYLSKHGITRAEVTSHLLDEEQATLLKHDVKQREELEARCKALAMLGAVQRASQRISEGKATPSDEQLAEQRTRLASLEEHKDAALKAHNDAEHAHETIQEMFQELCEADSRRGALGAEAQRAKSIAAALNGTGGENLKSMSIRAYVLAARLEAVAEAATHRLNVLSDGRYRILHDDAKSRNRKAGLDLIVEDSWNSTVRPTATLSGGETFLVSLALALGLADIVQEETGGITIETLFVDEGFGTLDKETLDKAMSGIDRLRQDGRMIGIVSHVEELRSQIPDQIYVKKTRNGSSVKVITADQPAT</sequence>
<feature type="compositionally biased region" description="Low complexity" evidence="5">
    <location>
        <begin position="571"/>
        <end position="593"/>
    </location>
</feature>
<accession>A0ABX5LBB0</accession>
<keyword evidence="8" id="KW-1185">Reference proteome</keyword>
<dbReference type="Pfam" id="PF13476">
    <property type="entry name" value="AAA_23"/>
    <property type="match status" value="1"/>
</dbReference>
<evidence type="ECO:0000256" key="4">
    <source>
        <dbReference type="SAM" id="Coils"/>
    </source>
</evidence>
<evidence type="ECO:0000259" key="6">
    <source>
        <dbReference type="Pfam" id="PF13476"/>
    </source>
</evidence>
<feature type="compositionally biased region" description="Basic and acidic residues" evidence="5">
    <location>
        <begin position="595"/>
        <end position="618"/>
    </location>
</feature>
<dbReference type="SUPFAM" id="SSF52540">
    <property type="entry name" value="P-loop containing nucleoside triphosphate hydrolases"/>
    <property type="match status" value="1"/>
</dbReference>
<dbReference type="RefSeq" id="WP_109303403.1">
    <property type="nucleotide sequence ID" value="NZ_QFWG01000003.1"/>
</dbReference>
<feature type="coiled-coil region" evidence="4">
    <location>
        <begin position="829"/>
        <end position="856"/>
    </location>
</feature>
<dbReference type="Pfam" id="PF13558">
    <property type="entry name" value="SbcC_Walker_B"/>
    <property type="match status" value="1"/>
</dbReference>
<feature type="compositionally biased region" description="Basic and acidic residues" evidence="5">
    <location>
        <begin position="675"/>
        <end position="711"/>
    </location>
</feature>